<feature type="region of interest" description="Disordered" evidence="2">
    <location>
        <begin position="822"/>
        <end position="918"/>
    </location>
</feature>
<feature type="region of interest" description="Disordered" evidence="2">
    <location>
        <begin position="1"/>
        <end position="42"/>
    </location>
</feature>
<dbReference type="GO" id="GO:0007155">
    <property type="term" value="P:cell adhesion"/>
    <property type="evidence" value="ECO:0007669"/>
    <property type="project" value="InterPro"/>
</dbReference>
<evidence type="ECO:0000256" key="1">
    <source>
        <dbReference type="PROSITE-ProRule" id="PRU00259"/>
    </source>
</evidence>
<evidence type="ECO:0000313" key="3">
    <source>
        <dbReference type="Proteomes" id="UP000095280"/>
    </source>
</evidence>
<dbReference type="WBParaSite" id="maker-uti_cns_0017198-snap-gene-0.2-mRNA-1">
    <property type="protein sequence ID" value="maker-uti_cns_0017198-snap-gene-0.2-mRNA-1"/>
    <property type="gene ID" value="maker-uti_cns_0017198-snap-gene-0.2"/>
</dbReference>
<dbReference type="SMART" id="SM00185">
    <property type="entry name" value="ARM"/>
    <property type="match status" value="8"/>
</dbReference>
<sequence length="918" mass="98563">SLQSMSLHVPIPLRWSPTPRTHSNRRRCGSRSSPPRAVTVTEDHGGAGCTAWHAQTTRLTARTKSLTLNVGSDLLLAELSLLKTRCSSCLASLAAVCRQRGAHFLAHHQLHCELFTDPSERLQLSDIICKLDGTRPTLQDFGMDADYANIPDDIEGFDALADLPLQSADEQTRMWQQQGQYMLSDSGIHSVMSGTSAPSVCSQPIGGSDELEAPWPSGPGHPGSVGAVEAAFPPSDLSGMLSPGTPLSSSGGTTNTPIPLDQGIGGPASNLTSIGGNFDEASDLADAASALPELVPLLEDEDPVVVGQASMMINQLSKTRPNLEIIINTPGMVEALVRSLDTAAPEPARWLAGTLHQMSQTPGGLAVIFKTGGVAALIRQLSSNIEVIQFYSITTLHNLLLYQDGAKEQVRECGGIPSLHPQTKLEICSAGGPVELVHILLNYNYEKLLWTTTRVLKVLSVCPESKVSVIRANGIDALTKHLTRAPHEPRGPNPSPRLLHNCLWTLRNLSDAATSQEIAGPLFERLINLLASSDHTVVSCSAGILSNLTCNNQKSKQQVCASGGIKALIEAIKRSNDQEDIIEPCVCALRHLTVRHDEACRAQESVRFFDGLSVLSRLFDVTTTLSVRKAIINLVRNLALCPGNCADLREKGVVAQLCGVLQSAYRDMQVAANGCPPETASGRIRASRCDDLAEACCGALQLLARDPDSRAALSQHCCQLLCQLLFLPTQTEAVPRAALGLLWELSSQQEVPNYLASHGFRLLKLAGMLRKCLDFCISFPTLVSLCNWHFSSVFVQFLLLHPKSRLRRLLSDAANWRCHGAHRNRGFSTRGASTRGASTRGASTRGASTRGASTRGASTRGAKHQGRQHQGRQHQGRQHQGASTRGASRPAPGGQHQRQPGAPAPGAPAGRHSCRKGR</sequence>
<evidence type="ECO:0000313" key="4">
    <source>
        <dbReference type="WBParaSite" id="maker-uti_cns_0017198-snap-gene-0.2-mRNA-1"/>
    </source>
</evidence>
<dbReference type="InterPro" id="IPR013284">
    <property type="entry name" value="Beta-catenin"/>
</dbReference>
<dbReference type="Gene3D" id="1.25.10.10">
    <property type="entry name" value="Leucine-rich Repeat Variant"/>
    <property type="match status" value="1"/>
</dbReference>
<dbReference type="PANTHER" id="PTHR45976">
    <property type="entry name" value="ARMADILLO SEGMENT POLARITY PROTEIN"/>
    <property type="match status" value="1"/>
</dbReference>
<feature type="compositionally biased region" description="Low complexity" evidence="2">
    <location>
        <begin position="889"/>
        <end position="901"/>
    </location>
</feature>
<reference evidence="4" key="1">
    <citation type="submission" date="2016-11" db="UniProtKB">
        <authorList>
            <consortium name="WormBaseParasite"/>
        </authorList>
    </citation>
    <scope>IDENTIFICATION</scope>
</reference>
<keyword evidence="3" id="KW-1185">Reference proteome</keyword>
<name>A0A1I8IV10_9PLAT</name>
<dbReference type="PROSITE" id="PS50176">
    <property type="entry name" value="ARM_REPEAT"/>
    <property type="match status" value="3"/>
</dbReference>
<dbReference type="SUPFAM" id="SSF48371">
    <property type="entry name" value="ARM repeat"/>
    <property type="match status" value="2"/>
</dbReference>
<dbReference type="Pfam" id="PF00514">
    <property type="entry name" value="Arm"/>
    <property type="match status" value="1"/>
</dbReference>
<dbReference type="Proteomes" id="UP000095280">
    <property type="component" value="Unplaced"/>
</dbReference>
<feature type="compositionally biased region" description="Polar residues" evidence="2">
    <location>
        <begin position="826"/>
        <end position="857"/>
    </location>
</feature>
<feature type="repeat" description="ARM" evidence="1">
    <location>
        <begin position="521"/>
        <end position="563"/>
    </location>
</feature>
<feature type="compositionally biased region" description="Basic residues" evidence="2">
    <location>
        <begin position="861"/>
        <end position="877"/>
    </location>
</feature>
<dbReference type="PRINTS" id="PR01869">
    <property type="entry name" value="BCATNINFAMLY"/>
</dbReference>
<protein>
    <submittedName>
        <fullName evidence="4">Armadillo repeat-containing protein 8</fullName>
    </submittedName>
</protein>
<dbReference type="InterPro" id="IPR016024">
    <property type="entry name" value="ARM-type_fold"/>
</dbReference>
<organism evidence="3 4">
    <name type="scientific">Macrostomum lignano</name>
    <dbReference type="NCBI Taxonomy" id="282301"/>
    <lineage>
        <taxon>Eukaryota</taxon>
        <taxon>Metazoa</taxon>
        <taxon>Spiralia</taxon>
        <taxon>Lophotrochozoa</taxon>
        <taxon>Platyhelminthes</taxon>
        <taxon>Rhabditophora</taxon>
        <taxon>Macrostomorpha</taxon>
        <taxon>Macrostomida</taxon>
        <taxon>Macrostomidae</taxon>
        <taxon>Macrostomum</taxon>
    </lineage>
</organism>
<dbReference type="AlphaFoldDB" id="A0A1I8IV10"/>
<dbReference type="GO" id="GO:0045296">
    <property type="term" value="F:cadherin binding"/>
    <property type="evidence" value="ECO:0007669"/>
    <property type="project" value="InterPro"/>
</dbReference>
<dbReference type="InterPro" id="IPR011989">
    <property type="entry name" value="ARM-like"/>
</dbReference>
<feature type="repeat" description="ARM" evidence="1">
    <location>
        <begin position="563"/>
        <end position="598"/>
    </location>
</feature>
<accession>A0A1I8IV10</accession>
<evidence type="ECO:0000256" key="2">
    <source>
        <dbReference type="SAM" id="MobiDB-lite"/>
    </source>
</evidence>
<proteinExistence type="predicted"/>
<feature type="repeat" description="ARM" evidence="1">
    <location>
        <begin position="289"/>
        <end position="331"/>
    </location>
</feature>
<dbReference type="InterPro" id="IPR000225">
    <property type="entry name" value="Armadillo"/>
</dbReference>